<sequence>MIILSNTFPFFCPFQVTHPRFTYSGSMGTRFKDDTKDPAVNVTTWVLLVTIIFSVSARLATKIRLFKRLTTDDLLIIASLVLGIGQSIVVSLAVGSGYGKHSKDVSSADMEQVMKNLFAASLLYLLSLTFSKLSLVVFIRGLTPSAKDKWLARGVEVIVYAWAVVAIFGTAFQCSLPHTWDFQNGQCFNLLTWRYFIAISNIVTDLLIVTQAMILVSSIQTTLGRRLVFAGIFMPRLFVTVATIVELAFIKTATKTNDPTFQMCEITIFEVLIQCLSIVTACWGQLNPFLSWMRSNGLKLDGVEEPTSWSYRLRSQSQGQSKSREHNVKFESHENFAFPIRQDQILVTQDWEVDSQSSQAHIMGESETQPS</sequence>
<dbReference type="EMBL" id="MDYM01000009">
    <property type="protein sequence ID" value="OQD63351.1"/>
    <property type="molecule type" value="Genomic_DNA"/>
</dbReference>
<dbReference type="AlphaFoldDB" id="A0A1V6NF79"/>
<keyword evidence="1" id="KW-1133">Transmembrane helix</keyword>
<feature type="transmembrane region" description="Helical" evidence="1">
    <location>
        <begin position="266"/>
        <end position="286"/>
    </location>
</feature>
<organism evidence="3 4">
    <name type="scientific">Penicillium polonicum</name>
    <dbReference type="NCBI Taxonomy" id="60169"/>
    <lineage>
        <taxon>Eukaryota</taxon>
        <taxon>Fungi</taxon>
        <taxon>Dikarya</taxon>
        <taxon>Ascomycota</taxon>
        <taxon>Pezizomycotina</taxon>
        <taxon>Eurotiomycetes</taxon>
        <taxon>Eurotiomycetidae</taxon>
        <taxon>Eurotiales</taxon>
        <taxon>Aspergillaceae</taxon>
        <taxon>Penicillium</taxon>
    </lineage>
</organism>
<feature type="transmembrane region" description="Helical" evidence="1">
    <location>
        <begin position="73"/>
        <end position="98"/>
    </location>
</feature>
<evidence type="ECO:0000313" key="3">
    <source>
        <dbReference type="EMBL" id="OQD63351.1"/>
    </source>
</evidence>
<dbReference type="OrthoDB" id="3918601at2759"/>
<feature type="transmembrane region" description="Helical" evidence="1">
    <location>
        <begin position="150"/>
        <end position="172"/>
    </location>
</feature>
<name>A0A1V6NF79_PENPO</name>
<dbReference type="Proteomes" id="UP000191408">
    <property type="component" value="Unassembled WGS sequence"/>
</dbReference>
<keyword evidence="4" id="KW-1185">Reference proteome</keyword>
<evidence type="ECO:0000256" key="1">
    <source>
        <dbReference type="SAM" id="Phobius"/>
    </source>
</evidence>
<dbReference type="PANTHER" id="PTHR38794:SF2">
    <property type="entry name" value="INTEGRAL MEMBRANE PROTEIN"/>
    <property type="match status" value="1"/>
</dbReference>
<feature type="transmembrane region" description="Helical" evidence="1">
    <location>
        <begin position="192"/>
        <end position="215"/>
    </location>
</feature>
<evidence type="ECO:0000313" key="4">
    <source>
        <dbReference type="Proteomes" id="UP000191408"/>
    </source>
</evidence>
<feature type="transmembrane region" description="Helical" evidence="1">
    <location>
        <begin position="227"/>
        <end position="250"/>
    </location>
</feature>
<protein>
    <recommendedName>
        <fullName evidence="2">Rhodopsin domain-containing protein</fullName>
    </recommendedName>
</protein>
<keyword evidence="1" id="KW-0812">Transmembrane</keyword>
<gene>
    <name evidence="3" type="ORF">PENPOL_c009G01575</name>
</gene>
<feature type="transmembrane region" description="Helical" evidence="1">
    <location>
        <begin position="42"/>
        <end position="61"/>
    </location>
</feature>
<dbReference type="PANTHER" id="PTHR38794">
    <property type="entry name" value="INTEGRAL MEMBRANE PROTEIN"/>
    <property type="match status" value="1"/>
</dbReference>
<keyword evidence="1" id="KW-0472">Membrane</keyword>
<proteinExistence type="predicted"/>
<accession>A0A1V6NF79</accession>
<feature type="transmembrane region" description="Helical" evidence="1">
    <location>
        <begin position="118"/>
        <end position="138"/>
    </location>
</feature>
<comment type="caution">
    <text evidence="3">The sequence shown here is derived from an EMBL/GenBank/DDBJ whole genome shotgun (WGS) entry which is preliminary data.</text>
</comment>
<feature type="domain" description="Rhodopsin" evidence="2">
    <location>
        <begin position="57"/>
        <end position="291"/>
    </location>
</feature>
<dbReference type="Pfam" id="PF20684">
    <property type="entry name" value="Fung_rhodopsin"/>
    <property type="match status" value="1"/>
</dbReference>
<evidence type="ECO:0000259" key="2">
    <source>
        <dbReference type="Pfam" id="PF20684"/>
    </source>
</evidence>
<reference evidence="4" key="1">
    <citation type="journal article" date="2017" name="Nat. Microbiol.">
        <title>Global analysis of biosynthetic gene clusters reveals vast potential of secondary metabolite production in Penicillium species.</title>
        <authorList>
            <person name="Nielsen J.C."/>
            <person name="Grijseels S."/>
            <person name="Prigent S."/>
            <person name="Ji B."/>
            <person name="Dainat J."/>
            <person name="Nielsen K.F."/>
            <person name="Frisvad J.C."/>
            <person name="Workman M."/>
            <person name="Nielsen J."/>
        </authorList>
    </citation>
    <scope>NUCLEOTIDE SEQUENCE [LARGE SCALE GENOMIC DNA]</scope>
    <source>
        <strain evidence="4">IBT 4502</strain>
    </source>
</reference>
<dbReference type="InterPro" id="IPR049326">
    <property type="entry name" value="Rhodopsin_dom_fungi"/>
</dbReference>